<name>A0A0C3FQ49_PILCF</name>
<dbReference type="EMBL" id="KN832997">
    <property type="protein sequence ID" value="KIM81844.1"/>
    <property type="molecule type" value="Genomic_DNA"/>
</dbReference>
<evidence type="ECO:0000313" key="1">
    <source>
        <dbReference type="EMBL" id="KIM81844.1"/>
    </source>
</evidence>
<reference evidence="2" key="2">
    <citation type="submission" date="2015-01" db="EMBL/GenBank/DDBJ databases">
        <title>Evolutionary Origins and Diversification of the Mycorrhizal Mutualists.</title>
        <authorList>
            <consortium name="DOE Joint Genome Institute"/>
            <consortium name="Mycorrhizal Genomics Consortium"/>
            <person name="Kohler A."/>
            <person name="Kuo A."/>
            <person name="Nagy L.G."/>
            <person name="Floudas D."/>
            <person name="Copeland A."/>
            <person name="Barry K.W."/>
            <person name="Cichocki N."/>
            <person name="Veneault-Fourrey C."/>
            <person name="LaButti K."/>
            <person name="Lindquist E.A."/>
            <person name="Lipzen A."/>
            <person name="Lundell T."/>
            <person name="Morin E."/>
            <person name="Murat C."/>
            <person name="Riley R."/>
            <person name="Ohm R."/>
            <person name="Sun H."/>
            <person name="Tunlid A."/>
            <person name="Henrissat B."/>
            <person name="Grigoriev I.V."/>
            <person name="Hibbett D.S."/>
            <person name="Martin F."/>
        </authorList>
    </citation>
    <scope>NUCLEOTIDE SEQUENCE [LARGE SCALE GENOMIC DNA]</scope>
    <source>
        <strain evidence="2">F 1598</strain>
    </source>
</reference>
<dbReference type="InParanoid" id="A0A0C3FQ49"/>
<dbReference type="Proteomes" id="UP000054166">
    <property type="component" value="Unassembled WGS sequence"/>
</dbReference>
<dbReference type="HOGENOM" id="CLU_3107201_0_0_1"/>
<evidence type="ECO:0000313" key="2">
    <source>
        <dbReference type="Proteomes" id="UP000054166"/>
    </source>
</evidence>
<reference evidence="1 2" key="1">
    <citation type="submission" date="2014-04" db="EMBL/GenBank/DDBJ databases">
        <authorList>
            <consortium name="DOE Joint Genome Institute"/>
            <person name="Kuo A."/>
            <person name="Tarkka M."/>
            <person name="Buscot F."/>
            <person name="Kohler A."/>
            <person name="Nagy L.G."/>
            <person name="Floudas D."/>
            <person name="Copeland A."/>
            <person name="Barry K.W."/>
            <person name="Cichocki N."/>
            <person name="Veneault-Fourrey C."/>
            <person name="LaButti K."/>
            <person name="Lindquist E.A."/>
            <person name="Lipzen A."/>
            <person name="Lundell T."/>
            <person name="Morin E."/>
            <person name="Murat C."/>
            <person name="Sun H."/>
            <person name="Tunlid A."/>
            <person name="Henrissat B."/>
            <person name="Grigoriev I.V."/>
            <person name="Hibbett D.S."/>
            <person name="Martin F."/>
            <person name="Nordberg H.P."/>
            <person name="Cantor M.N."/>
            <person name="Hua S.X."/>
        </authorList>
    </citation>
    <scope>NUCLEOTIDE SEQUENCE [LARGE SCALE GENOMIC DNA]</scope>
    <source>
        <strain evidence="1 2">F 1598</strain>
    </source>
</reference>
<organism evidence="1 2">
    <name type="scientific">Piloderma croceum (strain F 1598)</name>
    <dbReference type="NCBI Taxonomy" id="765440"/>
    <lineage>
        <taxon>Eukaryota</taxon>
        <taxon>Fungi</taxon>
        <taxon>Dikarya</taxon>
        <taxon>Basidiomycota</taxon>
        <taxon>Agaricomycotina</taxon>
        <taxon>Agaricomycetes</taxon>
        <taxon>Agaricomycetidae</taxon>
        <taxon>Atheliales</taxon>
        <taxon>Atheliaceae</taxon>
        <taxon>Piloderma</taxon>
    </lineage>
</organism>
<proteinExistence type="predicted"/>
<sequence length="51" mass="5783">MKIAPHLSRVLLEQEAIKSEVHGIPENLFSYCCKEAFLPQTRTSIDPAPWS</sequence>
<accession>A0A0C3FQ49</accession>
<keyword evidence="2" id="KW-1185">Reference proteome</keyword>
<dbReference type="AlphaFoldDB" id="A0A0C3FQ49"/>
<protein>
    <submittedName>
        <fullName evidence="1">Uncharacterized protein</fullName>
    </submittedName>
</protein>
<gene>
    <name evidence="1" type="ORF">PILCRDRAFT_821198</name>
</gene>